<sequence length="101" mass="11691">MRIHSRRVATGRVSRLQMSDRTKILVRSQTAVVLPDGYGRSPRLKYRGRLKRKELPWLRRHCDLRGAMETPVMGWEGRRGEGDGWGPVMLTCLCLQRLTIC</sequence>
<comment type="caution">
    <text evidence="1">The sequence shown here is derived from an EMBL/GenBank/DDBJ whole genome shotgun (WGS) entry which is preliminary data.</text>
</comment>
<gene>
    <name evidence="1" type="ORF">PLEPLA_LOCUS18301</name>
</gene>
<proteinExistence type="predicted"/>
<name>A0A9N7UHF1_PLEPL</name>
<keyword evidence="2" id="KW-1185">Reference proteome</keyword>
<organism evidence="1 2">
    <name type="scientific">Pleuronectes platessa</name>
    <name type="common">European plaice</name>
    <dbReference type="NCBI Taxonomy" id="8262"/>
    <lineage>
        <taxon>Eukaryota</taxon>
        <taxon>Metazoa</taxon>
        <taxon>Chordata</taxon>
        <taxon>Craniata</taxon>
        <taxon>Vertebrata</taxon>
        <taxon>Euteleostomi</taxon>
        <taxon>Actinopterygii</taxon>
        <taxon>Neopterygii</taxon>
        <taxon>Teleostei</taxon>
        <taxon>Neoteleostei</taxon>
        <taxon>Acanthomorphata</taxon>
        <taxon>Carangaria</taxon>
        <taxon>Pleuronectiformes</taxon>
        <taxon>Pleuronectoidei</taxon>
        <taxon>Pleuronectidae</taxon>
        <taxon>Pleuronectes</taxon>
    </lineage>
</organism>
<protein>
    <submittedName>
        <fullName evidence="1">Uncharacterized protein</fullName>
    </submittedName>
</protein>
<evidence type="ECO:0000313" key="1">
    <source>
        <dbReference type="EMBL" id="CAB1430319.1"/>
    </source>
</evidence>
<evidence type="ECO:0000313" key="2">
    <source>
        <dbReference type="Proteomes" id="UP001153269"/>
    </source>
</evidence>
<reference evidence="1" key="1">
    <citation type="submission" date="2020-03" db="EMBL/GenBank/DDBJ databases">
        <authorList>
            <person name="Weist P."/>
        </authorList>
    </citation>
    <scope>NUCLEOTIDE SEQUENCE</scope>
</reference>
<dbReference type="Proteomes" id="UP001153269">
    <property type="component" value="Unassembled WGS sequence"/>
</dbReference>
<dbReference type="AlphaFoldDB" id="A0A9N7UHF1"/>
<dbReference type="EMBL" id="CADEAL010001224">
    <property type="protein sequence ID" value="CAB1430319.1"/>
    <property type="molecule type" value="Genomic_DNA"/>
</dbReference>
<accession>A0A9N7UHF1</accession>